<sequence>MEGVSTTVYKCLKGYWRRRGYERLNGSGRRRVNRVELGSNQSRRRRRFWRIKITPKLGLFKKASPKKFFVWLRDAYVKMMLGLANSGMVSSGYGGSIGGDPFGGFVKAPLKEYDEKMIVEIYKSLVMAHGQLVPRDAARIGSQIVCRR</sequence>
<dbReference type="STRING" id="3775.A0A1Q3AN00"/>
<reference evidence="2" key="1">
    <citation type="submission" date="2016-04" db="EMBL/GenBank/DDBJ databases">
        <title>Cephalotus genome sequencing.</title>
        <authorList>
            <person name="Fukushima K."/>
            <person name="Hasebe M."/>
            <person name="Fang X."/>
        </authorList>
    </citation>
    <scope>NUCLEOTIDE SEQUENCE [LARGE SCALE GENOMIC DNA]</scope>
    <source>
        <strain evidence="2">cv. St1</strain>
    </source>
</reference>
<dbReference type="InParanoid" id="A0A1Q3AN00"/>
<dbReference type="PANTHER" id="PTHR33702:SF5">
    <property type="entry name" value="OS01G0308600 PROTEIN"/>
    <property type="match status" value="1"/>
</dbReference>
<dbReference type="AlphaFoldDB" id="A0A1Q3AN00"/>
<dbReference type="OrthoDB" id="1898021at2759"/>
<accession>A0A1Q3AN00</accession>
<dbReference type="EMBL" id="BDDD01000011">
    <property type="protein sequence ID" value="GAV57010.1"/>
    <property type="molecule type" value="Genomic_DNA"/>
</dbReference>
<dbReference type="Proteomes" id="UP000187406">
    <property type="component" value="Unassembled WGS sequence"/>
</dbReference>
<name>A0A1Q3AN00_CEPFO</name>
<organism evidence="1 2">
    <name type="scientific">Cephalotus follicularis</name>
    <name type="common">Albany pitcher plant</name>
    <dbReference type="NCBI Taxonomy" id="3775"/>
    <lineage>
        <taxon>Eukaryota</taxon>
        <taxon>Viridiplantae</taxon>
        <taxon>Streptophyta</taxon>
        <taxon>Embryophyta</taxon>
        <taxon>Tracheophyta</taxon>
        <taxon>Spermatophyta</taxon>
        <taxon>Magnoliopsida</taxon>
        <taxon>eudicotyledons</taxon>
        <taxon>Gunneridae</taxon>
        <taxon>Pentapetalae</taxon>
        <taxon>rosids</taxon>
        <taxon>fabids</taxon>
        <taxon>Oxalidales</taxon>
        <taxon>Cephalotaceae</taxon>
        <taxon>Cephalotus</taxon>
    </lineage>
</organism>
<proteinExistence type="predicted"/>
<gene>
    <name evidence="1" type="ORF">CFOL_v3_00549</name>
</gene>
<dbReference type="PANTHER" id="PTHR33702">
    <property type="entry name" value="BNAA09G40010D PROTEIN"/>
    <property type="match status" value="1"/>
</dbReference>
<evidence type="ECO:0000313" key="1">
    <source>
        <dbReference type="EMBL" id="GAV57010.1"/>
    </source>
</evidence>
<comment type="caution">
    <text evidence="1">The sequence shown here is derived from an EMBL/GenBank/DDBJ whole genome shotgun (WGS) entry which is preliminary data.</text>
</comment>
<evidence type="ECO:0000313" key="2">
    <source>
        <dbReference type="Proteomes" id="UP000187406"/>
    </source>
</evidence>
<protein>
    <submittedName>
        <fullName evidence="1">Uncharacterized protein</fullName>
    </submittedName>
</protein>
<keyword evidence="2" id="KW-1185">Reference proteome</keyword>
<dbReference type="FunCoup" id="A0A1Q3AN00">
    <property type="interactions" value="410"/>
</dbReference>